<dbReference type="PROSITE" id="PS00237">
    <property type="entry name" value="G_PROTEIN_RECEP_F1_1"/>
    <property type="match status" value="1"/>
</dbReference>
<dbReference type="FunFam" id="1.20.1070.10:FF:000365">
    <property type="entry name" value="Muscarinic acetylcholine receptor gar-2"/>
    <property type="match status" value="1"/>
</dbReference>
<feature type="compositionally biased region" description="Polar residues" evidence="11">
    <location>
        <begin position="316"/>
        <end position="328"/>
    </location>
</feature>
<feature type="compositionally biased region" description="Polar residues" evidence="11">
    <location>
        <begin position="388"/>
        <end position="410"/>
    </location>
</feature>
<evidence type="ECO:0000256" key="7">
    <source>
        <dbReference type="ARBA" id="ARBA00023157"/>
    </source>
</evidence>
<dbReference type="PANTHER" id="PTHR24247">
    <property type="entry name" value="5-HYDROXYTRYPTAMINE RECEPTOR"/>
    <property type="match status" value="1"/>
</dbReference>
<feature type="region of interest" description="Disordered" evidence="11">
    <location>
        <begin position="311"/>
        <end position="596"/>
    </location>
</feature>
<dbReference type="PANTHER" id="PTHR24247:SF191">
    <property type="entry name" value="MUSCARINIC ACETYLCHOLINE RECEPTOR, B-TYPE, ISOFORM A"/>
    <property type="match status" value="1"/>
</dbReference>
<evidence type="ECO:0000256" key="12">
    <source>
        <dbReference type="SAM" id="Phobius"/>
    </source>
</evidence>
<dbReference type="GO" id="GO:0007197">
    <property type="term" value="P:adenylate cyclase-inhibiting G protein-coupled acetylcholine receptor signaling pathway"/>
    <property type="evidence" value="ECO:0007669"/>
    <property type="project" value="TreeGrafter"/>
</dbReference>
<evidence type="ECO:0000313" key="14">
    <source>
        <dbReference type="EMBL" id="KAK2170078.1"/>
    </source>
</evidence>
<evidence type="ECO:0000256" key="1">
    <source>
        <dbReference type="ARBA" id="ARBA00004651"/>
    </source>
</evidence>
<keyword evidence="5 10" id="KW-0297">G-protein coupled receptor</keyword>
<dbReference type="CDD" id="cd15302">
    <property type="entry name" value="7tmA_mAChR_GAR-2-like"/>
    <property type="match status" value="1"/>
</dbReference>
<keyword evidence="4 12" id="KW-1133">Transmembrane helix</keyword>
<feature type="transmembrane region" description="Helical" evidence="12">
    <location>
        <begin position="142"/>
        <end position="163"/>
    </location>
</feature>
<feature type="compositionally biased region" description="Polar residues" evidence="11">
    <location>
        <begin position="499"/>
        <end position="517"/>
    </location>
</feature>
<gene>
    <name evidence="14" type="ORF">NP493_1163g00011</name>
</gene>
<dbReference type="GO" id="GO:0016907">
    <property type="term" value="F:G protein-coupled acetylcholine receptor activity"/>
    <property type="evidence" value="ECO:0007669"/>
    <property type="project" value="InterPro"/>
</dbReference>
<dbReference type="PROSITE" id="PS50262">
    <property type="entry name" value="G_PROTEIN_RECEP_F1_2"/>
    <property type="match status" value="1"/>
</dbReference>
<keyword evidence="2" id="KW-1003">Cell membrane</keyword>
<dbReference type="GO" id="GO:0005886">
    <property type="term" value="C:plasma membrane"/>
    <property type="evidence" value="ECO:0007669"/>
    <property type="project" value="UniProtKB-SubCell"/>
</dbReference>
<feature type="domain" description="G-protein coupled receptors family 1 profile" evidence="13">
    <location>
        <begin position="83"/>
        <end position="737"/>
    </location>
</feature>
<feature type="transmembrane region" description="Helical" evidence="12">
    <location>
        <begin position="680"/>
        <end position="701"/>
    </location>
</feature>
<dbReference type="GO" id="GO:0004993">
    <property type="term" value="F:G protein-coupled serotonin receptor activity"/>
    <property type="evidence" value="ECO:0007669"/>
    <property type="project" value="TreeGrafter"/>
</dbReference>
<evidence type="ECO:0000256" key="4">
    <source>
        <dbReference type="ARBA" id="ARBA00022989"/>
    </source>
</evidence>
<sequence length="759" mass="82533">MALLNYTAAIGDVVERHLLDGDILLRNITAHARPELNDTMDPGSTLAPLNDTVCDAFANQYPLWQIIVLAVLASLTSILTILGNMVVLLSFVLERTIRQPTNYFIASLACSDLLIGTVSMPFYTIYLLMGQCWLLGEFLCDLWLSVDYMVCMTSIYTVFCITIDRFCMVKIPAKYRNWRTERTVLTIVALTWLVPMLIFFTSIFGWQYFTGGRTVPEGRCYVQYMEDALFNCVLQIGYFWISLVVMITLYTGIYRVALNLQQKKDDRHKKMTSLVSMAGQTMTQIGIGMSQQAAANALAAKEAKLAKAKELGGHTGVSNTTSFSSTSKATREKDDERSSSPAFPSDTEPSSHSPKHDSPPLRAKKAACETASKGKKKPSKKSKGGAATTNHHQCSDAPKTNSRSKPSGGSKTVPPKSGATNRGTTDVATGSDPPAPAYKNAAHLSVEYPTGETHETSTTSSCGAATTGSGAATTGSGATNPETGVTNTGSGATNTGSGDNATANAGFTGPQQGNTTDIRFIDQDSVKSKHSTDISGKRSPVGYTPDAAGPEQASPVWKRRTPSPGGSAETEKFANHSRQSNNKRCPDNGHGAASPTADVKVEMSGDTSRTVCAIANSDDVCLSPTDDPCSRKHDSDSSSRNNSLRTMFRQSRKSRKRAKKARQKPKPTLQSKTENRARKALRTITIILGAFVLCWTPWHILSMIMGFCPHDGCVNGVLYDISYWLCYLNSPINPLCYALANQQFKKTFLRIIRLDWHRT</sequence>
<feature type="transmembrane region" description="Helical" evidence="12">
    <location>
        <begin position="228"/>
        <end position="254"/>
    </location>
</feature>
<feature type="compositionally biased region" description="Polar residues" evidence="11">
    <location>
        <begin position="418"/>
        <end position="428"/>
    </location>
</feature>
<comment type="subcellular location">
    <subcellularLocation>
        <location evidence="1">Cell membrane</location>
        <topology evidence="1">Multi-pass membrane protein</topology>
    </subcellularLocation>
</comment>
<feature type="compositionally biased region" description="Basic residues" evidence="11">
    <location>
        <begin position="650"/>
        <end position="665"/>
    </location>
</feature>
<feature type="compositionally biased region" description="Basic residues" evidence="11">
    <location>
        <begin position="373"/>
        <end position="383"/>
    </location>
</feature>
<organism evidence="14 15">
    <name type="scientific">Ridgeia piscesae</name>
    <name type="common">Tubeworm</name>
    <dbReference type="NCBI Taxonomy" id="27915"/>
    <lineage>
        <taxon>Eukaryota</taxon>
        <taxon>Metazoa</taxon>
        <taxon>Spiralia</taxon>
        <taxon>Lophotrochozoa</taxon>
        <taxon>Annelida</taxon>
        <taxon>Polychaeta</taxon>
        <taxon>Sedentaria</taxon>
        <taxon>Canalipalpata</taxon>
        <taxon>Sabellida</taxon>
        <taxon>Siboglinidae</taxon>
        <taxon>Ridgeia</taxon>
    </lineage>
</organism>
<evidence type="ECO:0000256" key="5">
    <source>
        <dbReference type="ARBA" id="ARBA00023040"/>
    </source>
</evidence>
<feature type="region of interest" description="Disordered" evidence="11">
    <location>
        <begin position="624"/>
        <end position="675"/>
    </location>
</feature>
<accession>A0AAD9NIS4</accession>
<dbReference type="Gene3D" id="1.20.1070.10">
    <property type="entry name" value="Rhodopsin 7-helix transmembrane proteins"/>
    <property type="match status" value="2"/>
</dbReference>
<dbReference type="SMART" id="SM01381">
    <property type="entry name" value="7TM_GPCR_Srsx"/>
    <property type="match status" value="1"/>
</dbReference>
<keyword evidence="6 12" id="KW-0472">Membrane</keyword>
<evidence type="ECO:0000256" key="11">
    <source>
        <dbReference type="SAM" id="MobiDB-lite"/>
    </source>
</evidence>
<dbReference type="SUPFAM" id="SSF81321">
    <property type="entry name" value="Family A G protein-coupled receptor-like"/>
    <property type="match status" value="2"/>
</dbReference>
<comment type="caution">
    <text evidence="14">The sequence shown here is derived from an EMBL/GenBank/DDBJ whole genome shotgun (WGS) entry which is preliminary data.</text>
</comment>
<feature type="compositionally biased region" description="Low complexity" evidence="11">
    <location>
        <begin position="456"/>
        <end position="498"/>
    </location>
</feature>
<feature type="transmembrane region" description="Helical" evidence="12">
    <location>
        <begin position="66"/>
        <end position="91"/>
    </location>
</feature>
<dbReference type="Pfam" id="PF00001">
    <property type="entry name" value="7tm_1"/>
    <property type="match status" value="2"/>
</dbReference>
<dbReference type="GO" id="GO:0030425">
    <property type="term" value="C:dendrite"/>
    <property type="evidence" value="ECO:0007669"/>
    <property type="project" value="TreeGrafter"/>
</dbReference>
<dbReference type="GO" id="GO:0007187">
    <property type="term" value="P:G protein-coupled receptor signaling pathway, coupled to cyclic nucleotide second messenger"/>
    <property type="evidence" value="ECO:0007669"/>
    <property type="project" value="TreeGrafter"/>
</dbReference>
<dbReference type="PRINTS" id="PR00243">
    <property type="entry name" value="MUSCARINICR"/>
</dbReference>
<comment type="similarity">
    <text evidence="10">Belongs to the G-protein coupled receptor 1 family.</text>
</comment>
<evidence type="ECO:0000259" key="13">
    <source>
        <dbReference type="PROSITE" id="PS50262"/>
    </source>
</evidence>
<feature type="compositionally biased region" description="Basic and acidic residues" evidence="11">
    <location>
        <begin position="628"/>
        <end position="637"/>
    </location>
</feature>
<keyword evidence="3 10" id="KW-0812">Transmembrane</keyword>
<evidence type="ECO:0000313" key="15">
    <source>
        <dbReference type="Proteomes" id="UP001209878"/>
    </source>
</evidence>
<evidence type="ECO:0000256" key="6">
    <source>
        <dbReference type="ARBA" id="ARBA00023136"/>
    </source>
</evidence>
<dbReference type="AlphaFoldDB" id="A0AAD9NIS4"/>
<keyword evidence="15" id="KW-1185">Reference proteome</keyword>
<proteinExistence type="inferred from homology"/>
<dbReference type="Proteomes" id="UP001209878">
    <property type="component" value="Unassembled WGS sequence"/>
</dbReference>
<reference evidence="14" key="1">
    <citation type="journal article" date="2023" name="Mol. Biol. Evol.">
        <title>Third-Generation Sequencing Reveals the Adaptive Role of the Epigenome in Three Deep-Sea Polychaetes.</title>
        <authorList>
            <person name="Perez M."/>
            <person name="Aroh O."/>
            <person name="Sun Y."/>
            <person name="Lan Y."/>
            <person name="Juniper S.K."/>
            <person name="Young C.R."/>
            <person name="Angers B."/>
            <person name="Qian P.Y."/>
        </authorList>
    </citation>
    <scope>NUCLEOTIDE SEQUENCE</scope>
    <source>
        <strain evidence="14">R07B-5</strain>
    </source>
</reference>
<dbReference type="GO" id="GO:0045202">
    <property type="term" value="C:synapse"/>
    <property type="evidence" value="ECO:0007669"/>
    <property type="project" value="TreeGrafter"/>
</dbReference>
<evidence type="ECO:0000256" key="10">
    <source>
        <dbReference type="RuleBase" id="RU000688"/>
    </source>
</evidence>
<evidence type="ECO:0000256" key="9">
    <source>
        <dbReference type="ARBA" id="ARBA00023224"/>
    </source>
</evidence>
<keyword evidence="9 10" id="KW-0807">Transducer</keyword>
<name>A0AAD9NIS4_RIDPI</name>
<feature type="compositionally biased region" description="Basic and acidic residues" evidence="11">
    <location>
        <begin position="519"/>
        <end position="536"/>
    </location>
</feature>
<dbReference type="InterPro" id="IPR000995">
    <property type="entry name" value="Musac_Ach_rcpt"/>
</dbReference>
<keyword evidence="8 10" id="KW-0675">Receptor</keyword>
<dbReference type="InterPro" id="IPR017452">
    <property type="entry name" value="GPCR_Rhodpsn_7TM"/>
</dbReference>
<dbReference type="InterPro" id="IPR000276">
    <property type="entry name" value="GPCR_Rhodpsn"/>
</dbReference>
<feature type="transmembrane region" description="Helical" evidence="12">
    <location>
        <begin position="184"/>
        <end position="208"/>
    </location>
</feature>
<evidence type="ECO:0000256" key="2">
    <source>
        <dbReference type="ARBA" id="ARBA00022475"/>
    </source>
</evidence>
<feature type="transmembrane region" description="Helical" evidence="12">
    <location>
        <begin position="103"/>
        <end position="122"/>
    </location>
</feature>
<protein>
    <recommendedName>
        <fullName evidence="13">G-protein coupled receptors family 1 profile domain-containing protein</fullName>
    </recommendedName>
</protein>
<dbReference type="PRINTS" id="PR00237">
    <property type="entry name" value="GPCRRHODOPSN"/>
</dbReference>
<feature type="compositionally biased region" description="Basic and acidic residues" evidence="11">
    <location>
        <begin position="329"/>
        <end position="338"/>
    </location>
</feature>
<dbReference type="EMBL" id="JAODUO010001161">
    <property type="protein sequence ID" value="KAK2170078.1"/>
    <property type="molecule type" value="Genomic_DNA"/>
</dbReference>
<feature type="transmembrane region" description="Helical" evidence="12">
    <location>
        <begin position="721"/>
        <end position="740"/>
    </location>
</feature>
<keyword evidence="7" id="KW-1015">Disulfide bond</keyword>
<evidence type="ECO:0000256" key="8">
    <source>
        <dbReference type="ARBA" id="ARBA00023170"/>
    </source>
</evidence>
<evidence type="ECO:0000256" key="3">
    <source>
        <dbReference type="ARBA" id="ARBA00022692"/>
    </source>
</evidence>